<evidence type="ECO:0000313" key="1">
    <source>
        <dbReference type="EMBL" id="VUZ85230.1"/>
    </source>
</evidence>
<reference evidence="1 2" key="1">
    <citation type="submission" date="2019-07" db="EMBL/GenBank/DDBJ databases">
        <authorList>
            <person name="Cremers G."/>
        </authorList>
    </citation>
    <scope>NUCLEOTIDE SEQUENCE [LARGE SCALE GENOMIC DNA]</scope>
</reference>
<sequence>MEYHVLEARYVGGYVVWLRFRDGTAGEVDLASELRGPVFEPLRDPSYFKAFMVHPEFHTLVWPNDADVAPEFLYRNVRVTA</sequence>
<dbReference type="InterPro" id="IPR018841">
    <property type="entry name" value="DUF2442"/>
</dbReference>
<dbReference type="SUPFAM" id="SSF143880">
    <property type="entry name" value="NE0471 N-terminal domain-like"/>
    <property type="match status" value="1"/>
</dbReference>
<gene>
    <name evidence="1" type="ORF">MELA_01612</name>
</gene>
<keyword evidence="2" id="KW-1185">Reference proteome</keyword>
<evidence type="ECO:0000313" key="2">
    <source>
        <dbReference type="Proteomes" id="UP000334340"/>
    </source>
</evidence>
<organism evidence="1 2">
    <name type="scientific">Candidatus Methylomirabilis lanthanidiphila</name>
    <dbReference type="NCBI Taxonomy" id="2211376"/>
    <lineage>
        <taxon>Bacteria</taxon>
        <taxon>Candidatus Methylomirabilota</taxon>
        <taxon>Candidatus Methylomirabilia</taxon>
        <taxon>Candidatus Methylomirabilales</taxon>
        <taxon>Candidatus Methylomirabilaceae</taxon>
        <taxon>Candidatus Methylomirabilis</taxon>
    </lineage>
</organism>
<dbReference type="Proteomes" id="UP000334340">
    <property type="component" value="Unassembled WGS sequence"/>
</dbReference>
<accession>A0A564ZIQ3</accession>
<dbReference type="EMBL" id="CABIKM010000024">
    <property type="protein sequence ID" value="VUZ85230.1"/>
    <property type="molecule type" value="Genomic_DNA"/>
</dbReference>
<name>A0A564ZIQ3_9BACT</name>
<evidence type="ECO:0008006" key="3">
    <source>
        <dbReference type="Google" id="ProtNLM"/>
    </source>
</evidence>
<dbReference type="Gene3D" id="3.30.2020.10">
    <property type="entry name" value="NE0471-like N-terminal domain"/>
    <property type="match status" value="1"/>
</dbReference>
<dbReference type="Pfam" id="PF10387">
    <property type="entry name" value="DUF2442"/>
    <property type="match status" value="1"/>
</dbReference>
<protein>
    <recommendedName>
        <fullName evidence="3">DUF2442 domain-containing protein</fullName>
    </recommendedName>
</protein>
<dbReference type="AlphaFoldDB" id="A0A564ZIQ3"/>
<dbReference type="InterPro" id="IPR036782">
    <property type="entry name" value="NE0471-like_N"/>
</dbReference>
<proteinExistence type="predicted"/>